<accession>A0ABT0KN97</accession>
<gene>
    <name evidence="6" type="ORF">L2737_08240</name>
</gene>
<dbReference type="EMBL" id="JAKIKU010000004">
    <property type="protein sequence ID" value="MCL1045313.1"/>
    <property type="molecule type" value="Genomic_DNA"/>
</dbReference>
<keyword evidence="1" id="KW-1003">Cell membrane</keyword>
<sequence length="67" mass="7487">MPHEFAIGEVYFPPLLIVVMLAYFLTVAVTFVAGKLGWQRVIALPALVELCMVVIFTVLLSRFIAFT</sequence>
<evidence type="ECO:0000313" key="7">
    <source>
        <dbReference type="Proteomes" id="UP001202134"/>
    </source>
</evidence>
<dbReference type="InterPro" id="IPR012451">
    <property type="entry name" value="DUF1656"/>
</dbReference>
<evidence type="ECO:0000313" key="6">
    <source>
        <dbReference type="EMBL" id="MCL1045313.1"/>
    </source>
</evidence>
<name>A0ABT0KN97_9GAMM</name>
<keyword evidence="4 5" id="KW-0472">Membrane</keyword>
<feature type="transmembrane region" description="Helical" evidence="5">
    <location>
        <begin position="12"/>
        <end position="34"/>
    </location>
</feature>
<reference evidence="6 7" key="1">
    <citation type="submission" date="2022-01" db="EMBL/GenBank/DDBJ databases">
        <title>Whole genome-based taxonomy of the Shewanellaceae.</title>
        <authorList>
            <person name="Martin-Rodriguez A.J."/>
        </authorList>
    </citation>
    <scope>NUCLEOTIDE SEQUENCE [LARGE SCALE GENOMIC DNA]</scope>
    <source>
        <strain evidence="6 7">DSM 24955</strain>
    </source>
</reference>
<evidence type="ECO:0000256" key="2">
    <source>
        <dbReference type="ARBA" id="ARBA00022692"/>
    </source>
</evidence>
<keyword evidence="7" id="KW-1185">Reference proteome</keyword>
<organism evidence="6 7">
    <name type="scientific">Shewanella electrodiphila</name>
    <dbReference type="NCBI Taxonomy" id="934143"/>
    <lineage>
        <taxon>Bacteria</taxon>
        <taxon>Pseudomonadati</taxon>
        <taxon>Pseudomonadota</taxon>
        <taxon>Gammaproteobacteria</taxon>
        <taxon>Alteromonadales</taxon>
        <taxon>Shewanellaceae</taxon>
        <taxon>Shewanella</taxon>
    </lineage>
</organism>
<comment type="caution">
    <text evidence="6">The sequence shown here is derived from an EMBL/GenBank/DDBJ whole genome shotgun (WGS) entry which is preliminary data.</text>
</comment>
<dbReference type="Pfam" id="PF07869">
    <property type="entry name" value="DUF1656"/>
    <property type="match status" value="1"/>
</dbReference>
<evidence type="ECO:0000256" key="3">
    <source>
        <dbReference type="ARBA" id="ARBA00022989"/>
    </source>
</evidence>
<evidence type="ECO:0000256" key="4">
    <source>
        <dbReference type="ARBA" id="ARBA00023136"/>
    </source>
</evidence>
<evidence type="ECO:0000256" key="5">
    <source>
        <dbReference type="SAM" id="Phobius"/>
    </source>
</evidence>
<dbReference type="RefSeq" id="WP_198589612.1">
    <property type="nucleotide sequence ID" value="NZ_JAKIKU010000004.1"/>
</dbReference>
<proteinExistence type="predicted"/>
<feature type="transmembrane region" description="Helical" evidence="5">
    <location>
        <begin position="41"/>
        <end position="65"/>
    </location>
</feature>
<dbReference type="Proteomes" id="UP001202134">
    <property type="component" value="Unassembled WGS sequence"/>
</dbReference>
<keyword evidence="2 5" id="KW-0812">Transmembrane</keyword>
<keyword evidence="3 5" id="KW-1133">Transmembrane helix</keyword>
<evidence type="ECO:0000256" key="1">
    <source>
        <dbReference type="ARBA" id="ARBA00022475"/>
    </source>
</evidence>
<protein>
    <submittedName>
        <fullName evidence="6">DUF1656 domain-containing protein</fullName>
    </submittedName>
</protein>